<dbReference type="InterPro" id="IPR017871">
    <property type="entry name" value="ABC_transporter-like_CS"/>
</dbReference>
<keyword evidence="6" id="KW-0378">Hydrolase</keyword>
<dbReference type="PROSITE" id="PS50893">
    <property type="entry name" value="ABC_TRANSPORTER_2"/>
    <property type="match status" value="2"/>
</dbReference>
<evidence type="ECO:0000259" key="5">
    <source>
        <dbReference type="PROSITE" id="PS50893"/>
    </source>
</evidence>
<dbReference type="GO" id="GO:0005524">
    <property type="term" value="F:ATP binding"/>
    <property type="evidence" value="ECO:0007669"/>
    <property type="project" value="UniProtKB-KW"/>
</dbReference>
<dbReference type="InterPro" id="IPR003593">
    <property type="entry name" value="AAA+_ATPase"/>
</dbReference>
<evidence type="ECO:0000256" key="3">
    <source>
        <dbReference type="ARBA" id="ARBA00022741"/>
    </source>
</evidence>
<dbReference type="PANTHER" id="PTHR43790:SF9">
    <property type="entry name" value="GALACTOFURANOSE TRANSPORTER ATP-BINDING PROTEIN YTFR"/>
    <property type="match status" value="1"/>
</dbReference>
<accession>A0A3S5AU68</accession>
<proteinExistence type="predicted"/>
<sequence>MLKFKVDLNSSSSLIGIALMARTDTGAHHMTQGNADQPILTLSHIVKRFGGNIAVNDVSLQVMPGEVLALLGENGAGKSTLIKVLAGVYPRDGGDIHFQGNSIASAAAIKSDSRQPIAFIHQDLGLIEWMTVAENMALVMGFPRRFGLINWRAIRRRALEALQDVGIALDPDARVFELSRTEKSLLAIARAVAVNAELLVLDEPTASLPANDVRHLFAVINRLRAKKVGMIYVTHRLDEVIEIADRVCVMRDGRYVAGGNTADYSLRDLVQMIVGEAMAEDQREPLPQHQPPVLQLHNVSVGDIGPVSFELQPGEMLALAGLRGAGQEEIGRLLFGLRQRDSGEIQFRDKPYAASTPQQAMACGVSLVAGDRTGESLVMSMSVRENLFINPCASGHKLFSRYSRRAEIGASWWKVQLFDVRPKDVNIDISALSGGNQQKVVMARWMHLAAPLLILEDPTAGVDVGARAEIYHLLNKSLAAGVAVLVISNDFEEIAHICNRALVFNRGKVVGELKNQQVSFANLLELASASTGEAVVEEYHVE</sequence>
<dbReference type="SUPFAM" id="SSF52540">
    <property type="entry name" value="P-loop containing nucleoside triphosphate hydrolases"/>
    <property type="match status" value="2"/>
</dbReference>
<keyword evidence="1" id="KW-0813">Transport</keyword>
<dbReference type="CDD" id="cd03215">
    <property type="entry name" value="ABC_Carb_Monos_II"/>
    <property type="match status" value="1"/>
</dbReference>
<evidence type="ECO:0000256" key="1">
    <source>
        <dbReference type="ARBA" id="ARBA00022448"/>
    </source>
</evidence>
<gene>
    <name evidence="6" type="primary">rbsA_3</name>
    <name evidence="6" type="ORF">NCTC13193_03088</name>
</gene>
<dbReference type="PROSITE" id="PS00211">
    <property type="entry name" value="ABC_TRANSPORTER_1"/>
    <property type="match status" value="1"/>
</dbReference>
<evidence type="ECO:0000256" key="4">
    <source>
        <dbReference type="ARBA" id="ARBA00022840"/>
    </source>
</evidence>
<dbReference type="Proteomes" id="UP000270487">
    <property type="component" value="Chromosome"/>
</dbReference>
<evidence type="ECO:0000313" key="6">
    <source>
        <dbReference type="EMBL" id="VEI70704.1"/>
    </source>
</evidence>
<keyword evidence="2" id="KW-0677">Repeat</keyword>
<keyword evidence="4 6" id="KW-0067">ATP-binding</keyword>
<dbReference type="PANTHER" id="PTHR43790">
    <property type="entry name" value="CARBOHYDRATE TRANSPORT ATP-BINDING PROTEIN MG119-RELATED"/>
    <property type="match status" value="1"/>
</dbReference>
<dbReference type="InterPro" id="IPR003439">
    <property type="entry name" value="ABC_transporter-like_ATP-bd"/>
</dbReference>
<dbReference type="Gene3D" id="3.40.50.300">
    <property type="entry name" value="P-loop containing nucleotide triphosphate hydrolases"/>
    <property type="match status" value="2"/>
</dbReference>
<reference evidence="6 7" key="1">
    <citation type="submission" date="2018-12" db="EMBL/GenBank/DDBJ databases">
        <authorList>
            <consortium name="Pathogen Informatics"/>
        </authorList>
    </citation>
    <scope>NUCLEOTIDE SEQUENCE [LARGE SCALE GENOMIC DNA]</scope>
    <source>
        <strain evidence="6 7">NCTC13193</strain>
    </source>
</reference>
<dbReference type="Pfam" id="PF00005">
    <property type="entry name" value="ABC_tran"/>
    <property type="match status" value="2"/>
</dbReference>
<dbReference type="InterPro" id="IPR027417">
    <property type="entry name" value="P-loop_NTPase"/>
</dbReference>
<dbReference type="EC" id="3.6.3.17" evidence="6"/>
<organism evidence="6 7">
    <name type="scientific">Serratia fonticola</name>
    <dbReference type="NCBI Taxonomy" id="47917"/>
    <lineage>
        <taxon>Bacteria</taxon>
        <taxon>Pseudomonadati</taxon>
        <taxon>Pseudomonadota</taxon>
        <taxon>Gammaproteobacteria</taxon>
        <taxon>Enterobacterales</taxon>
        <taxon>Yersiniaceae</taxon>
        <taxon>Serratia</taxon>
    </lineage>
</organism>
<dbReference type="CDD" id="cd03216">
    <property type="entry name" value="ABC_Carb_Monos_I"/>
    <property type="match status" value="1"/>
</dbReference>
<name>A0A3S5AU68_SERFO</name>
<dbReference type="AlphaFoldDB" id="A0A3S5AU68"/>
<dbReference type="GO" id="GO:0016887">
    <property type="term" value="F:ATP hydrolysis activity"/>
    <property type="evidence" value="ECO:0007669"/>
    <property type="project" value="InterPro"/>
</dbReference>
<keyword evidence="3" id="KW-0547">Nucleotide-binding</keyword>
<feature type="domain" description="ABC transporter" evidence="5">
    <location>
        <begin position="40"/>
        <end position="277"/>
    </location>
</feature>
<dbReference type="EMBL" id="LR134492">
    <property type="protein sequence ID" value="VEI70704.1"/>
    <property type="molecule type" value="Genomic_DNA"/>
</dbReference>
<feature type="domain" description="ABC transporter" evidence="5">
    <location>
        <begin position="288"/>
        <end position="531"/>
    </location>
</feature>
<evidence type="ECO:0000313" key="7">
    <source>
        <dbReference type="Proteomes" id="UP000270487"/>
    </source>
</evidence>
<dbReference type="SMART" id="SM00382">
    <property type="entry name" value="AAA"/>
    <property type="match status" value="2"/>
</dbReference>
<dbReference type="InterPro" id="IPR050107">
    <property type="entry name" value="ABC_carbohydrate_import_ATPase"/>
</dbReference>
<evidence type="ECO:0000256" key="2">
    <source>
        <dbReference type="ARBA" id="ARBA00022737"/>
    </source>
</evidence>
<protein>
    <submittedName>
        <fullName evidence="6">Ribose import ATP-binding protein RbsA</fullName>
        <ecNumber evidence="6">3.6.3.17</ecNumber>
    </submittedName>
</protein>